<evidence type="ECO:0000256" key="1">
    <source>
        <dbReference type="SAM" id="SignalP"/>
    </source>
</evidence>
<proteinExistence type="predicted"/>
<accession>A0A9D2KR45</accession>
<protein>
    <recommendedName>
        <fullName evidence="4">Glycine zipper family protein</fullName>
    </recommendedName>
</protein>
<sequence>MSHRFRWNRSLSHFLLVLLLSFCLCLPGCAAKPPDKCWLTPTGLGDDYRSFYLDVSGTSETSEDEVNALRKCLREQIDRGRWEVVDTPDENTVMVKVEMREMFRARKGCRFNPFRWVGTAIGGGIVGCVLGGTLGAREVGPVRGALLGMGVGMLGGIGFAMESCQEIWAVRAGVGIALGRPPDELEEVIINNDLGKPRNKAMPWIAMRMAEAILGASCGS</sequence>
<comment type="caution">
    <text evidence="2">The sequence shown here is derived from an EMBL/GenBank/DDBJ whole genome shotgun (WGS) entry which is preliminary data.</text>
</comment>
<name>A0A9D2KR45_9BACT</name>
<reference evidence="2" key="2">
    <citation type="submission" date="2021-04" db="EMBL/GenBank/DDBJ databases">
        <authorList>
            <person name="Gilroy R."/>
        </authorList>
    </citation>
    <scope>NUCLEOTIDE SEQUENCE</scope>
    <source>
        <strain evidence="2">5032</strain>
    </source>
</reference>
<evidence type="ECO:0008006" key="4">
    <source>
        <dbReference type="Google" id="ProtNLM"/>
    </source>
</evidence>
<dbReference type="Proteomes" id="UP000823821">
    <property type="component" value="Unassembled WGS sequence"/>
</dbReference>
<keyword evidence="1" id="KW-0732">Signal</keyword>
<evidence type="ECO:0000313" key="2">
    <source>
        <dbReference type="EMBL" id="HJA78495.1"/>
    </source>
</evidence>
<gene>
    <name evidence="2" type="ORF">H9784_02835</name>
</gene>
<feature type="chain" id="PRO_5039719572" description="Glycine zipper family protein" evidence="1">
    <location>
        <begin position="31"/>
        <end position="220"/>
    </location>
</feature>
<evidence type="ECO:0000313" key="3">
    <source>
        <dbReference type="Proteomes" id="UP000823821"/>
    </source>
</evidence>
<organism evidence="2 3">
    <name type="scientific">Candidatus Desulfovibrio intestinavium</name>
    <dbReference type="NCBI Taxonomy" id="2838534"/>
    <lineage>
        <taxon>Bacteria</taxon>
        <taxon>Pseudomonadati</taxon>
        <taxon>Thermodesulfobacteriota</taxon>
        <taxon>Desulfovibrionia</taxon>
        <taxon>Desulfovibrionales</taxon>
        <taxon>Desulfovibrionaceae</taxon>
        <taxon>Desulfovibrio</taxon>
    </lineage>
</organism>
<feature type="signal peptide" evidence="1">
    <location>
        <begin position="1"/>
        <end position="30"/>
    </location>
</feature>
<reference evidence="2" key="1">
    <citation type="journal article" date="2021" name="PeerJ">
        <title>Extensive microbial diversity within the chicken gut microbiome revealed by metagenomics and culture.</title>
        <authorList>
            <person name="Gilroy R."/>
            <person name="Ravi A."/>
            <person name="Getino M."/>
            <person name="Pursley I."/>
            <person name="Horton D.L."/>
            <person name="Alikhan N.F."/>
            <person name="Baker D."/>
            <person name="Gharbi K."/>
            <person name="Hall N."/>
            <person name="Watson M."/>
            <person name="Adriaenssens E.M."/>
            <person name="Foster-Nyarko E."/>
            <person name="Jarju S."/>
            <person name="Secka A."/>
            <person name="Antonio M."/>
            <person name="Oren A."/>
            <person name="Chaudhuri R.R."/>
            <person name="La Ragione R."/>
            <person name="Hildebrand F."/>
            <person name="Pallen M.J."/>
        </authorList>
    </citation>
    <scope>NUCLEOTIDE SEQUENCE</scope>
    <source>
        <strain evidence="2">5032</strain>
    </source>
</reference>
<dbReference type="AlphaFoldDB" id="A0A9D2KR45"/>
<dbReference type="EMBL" id="DWZD01000019">
    <property type="protein sequence ID" value="HJA78495.1"/>
    <property type="molecule type" value="Genomic_DNA"/>
</dbReference>